<keyword evidence="4" id="KW-1185">Reference proteome</keyword>
<reference evidence="3 4" key="1">
    <citation type="submission" date="2017-10" db="EMBL/GenBank/DDBJ databases">
        <title>Development of genomic resources for the powdery mildew, Erysiphe pulchra.</title>
        <authorList>
            <person name="Wadl P.A."/>
            <person name="Mack B.M."/>
            <person name="Moore G."/>
            <person name="Beltz S.B."/>
        </authorList>
    </citation>
    <scope>NUCLEOTIDE SEQUENCE [LARGE SCALE GENOMIC DNA]</scope>
    <source>
        <strain evidence="3">Cflorida</strain>
    </source>
</reference>
<dbReference type="OrthoDB" id="1938992at2759"/>
<comment type="caution">
    <text evidence="3">The sequence shown here is derived from an EMBL/GenBank/DDBJ whole genome shotgun (WGS) entry which is preliminary data.</text>
</comment>
<evidence type="ECO:0000313" key="3">
    <source>
        <dbReference type="EMBL" id="POS83780.1"/>
    </source>
</evidence>
<proteinExistence type="predicted"/>
<dbReference type="EMBL" id="PEDP01001360">
    <property type="protein sequence ID" value="POS83780.1"/>
    <property type="molecule type" value="Genomic_DNA"/>
</dbReference>
<feature type="compositionally biased region" description="Basic and acidic residues" evidence="1">
    <location>
        <begin position="341"/>
        <end position="353"/>
    </location>
</feature>
<dbReference type="GO" id="GO:0004402">
    <property type="term" value="F:histone acetyltransferase activity"/>
    <property type="evidence" value="ECO:0007669"/>
    <property type="project" value="TreeGrafter"/>
</dbReference>
<evidence type="ECO:0000259" key="2">
    <source>
        <dbReference type="Pfam" id="PF15460"/>
    </source>
</evidence>
<accession>A0A2S4PP18</accession>
<dbReference type="AlphaFoldDB" id="A0A2S4PP18"/>
<dbReference type="Proteomes" id="UP000237438">
    <property type="component" value="Unassembled WGS sequence"/>
</dbReference>
<protein>
    <recommendedName>
        <fullName evidence="2">Something about silencing protein 4 domain-containing protein</fullName>
    </recommendedName>
</protein>
<evidence type="ECO:0000256" key="1">
    <source>
        <dbReference type="SAM" id="MobiDB-lite"/>
    </source>
</evidence>
<dbReference type="Pfam" id="PF15460">
    <property type="entry name" value="SAS4"/>
    <property type="match status" value="1"/>
</dbReference>
<dbReference type="PANTHER" id="PTHR38422:SF1">
    <property type="entry name" value="SOMETHING ABOUT SILENCING PROTEIN 4"/>
    <property type="match status" value="1"/>
</dbReference>
<organism evidence="3 4">
    <name type="scientific">Erysiphe pulchra</name>
    <dbReference type="NCBI Taxonomy" id="225359"/>
    <lineage>
        <taxon>Eukaryota</taxon>
        <taxon>Fungi</taxon>
        <taxon>Dikarya</taxon>
        <taxon>Ascomycota</taxon>
        <taxon>Pezizomycotina</taxon>
        <taxon>Leotiomycetes</taxon>
        <taxon>Erysiphales</taxon>
        <taxon>Erysiphaceae</taxon>
        <taxon>Erysiphe</taxon>
    </lineage>
</organism>
<name>A0A2S4PP18_9PEZI</name>
<evidence type="ECO:0000313" key="4">
    <source>
        <dbReference type="Proteomes" id="UP000237438"/>
    </source>
</evidence>
<gene>
    <name evidence="3" type="ORF">EPUL_003752</name>
</gene>
<feature type="domain" description="Something about silencing protein 4" evidence="2">
    <location>
        <begin position="229"/>
        <end position="323"/>
    </location>
</feature>
<dbReference type="InterPro" id="IPR029184">
    <property type="entry name" value="Sas4_dom"/>
</dbReference>
<dbReference type="InterPro" id="IPR038988">
    <property type="entry name" value="Sas4"/>
</dbReference>
<dbReference type="STRING" id="225359.A0A2S4PP18"/>
<dbReference type="PANTHER" id="PTHR38422">
    <property type="entry name" value="SOMETHING ABOUT SILENCING PROTEIN 4"/>
    <property type="match status" value="1"/>
</dbReference>
<dbReference type="GO" id="GO:0033255">
    <property type="term" value="C:SAS acetyltransferase complex"/>
    <property type="evidence" value="ECO:0007669"/>
    <property type="project" value="InterPro"/>
</dbReference>
<feature type="region of interest" description="Disordered" evidence="1">
    <location>
        <begin position="31"/>
        <end position="88"/>
    </location>
</feature>
<feature type="region of interest" description="Disordered" evidence="1">
    <location>
        <begin position="341"/>
        <end position="362"/>
    </location>
</feature>
<sequence length="466" mass="54099">MTNLLTRSSRNKNGQIISKIDQRRKVTIISDTKNSQQTDKAAIIGCKRRRHKVSSTSEEPSISRKRTKSRPELSKSPQEPSFVNPDSKLKEDIQCSTQPLTKSKQPDFSSPSKEDIICVHSISKNPEKDHKWKLRSHECSRFKSELSVYFPEYDVVIGNKSEDDQALNIDTPIVIFDSAKSSSHHSLTEKNVDYPLIDYPDSLFKQFNNADKVNFLDLLSSSDENSSQDLLCDAYFNTLHKKPYRAEKTIRNTDIERAQHDRVQVIRLLEGLQGQDWLRLMGVHGVSDSKKREYEAARQYFIRGCELIVAKFQVWRDEEKRQRLERDITLTVQLKKQQAQNKREKNVQYKDSDPSASKQHIYESTAEPKVAISDSEIERGCRSKDEDIIQPYECNQKLTTVSEPYINEVTLEGMKPIEIKNFAWGYPVPEIPEKEFNLPLELRDDRTLRAHARKKRLVERDKKKKN</sequence>